<dbReference type="Pfam" id="PF08826">
    <property type="entry name" value="DMPK_coil"/>
    <property type="match status" value="1"/>
</dbReference>
<dbReference type="RefSeq" id="XP_017331801.2">
    <property type="nucleotide sequence ID" value="XM_017476312.3"/>
</dbReference>
<evidence type="ECO:0000256" key="7">
    <source>
        <dbReference type="ARBA" id="ARBA00022527"/>
    </source>
</evidence>
<dbReference type="InterPro" id="IPR008271">
    <property type="entry name" value="Ser/Thr_kinase_AS"/>
</dbReference>
<evidence type="ECO:0000256" key="16">
    <source>
        <dbReference type="ARBA" id="ARBA00023054"/>
    </source>
</evidence>
<accession>A0A2D0RNR4</accession>
<dbReference type="InterPro" id="IPR011009">
    <property type="entry name" value="Kinase-like_dom_sf"/>
</dbReference>
<evidence type="ECO:0000256" key="13">
    <source>
        <dbReference type="ARBA" id="ARBA00022777"/>
    </source>
</evidence>
<dbReference type="InterPro" id="IPR001180">
    <property type="entry name" value="CNH_dom"/>
</dbReference>
<dbReference type="SUPFAM" id="SSF56112">
    <property type="entry name" value="Protein kinase-like (PK-like)"/>
    <property type="match status" value="1"/>
</dbReference>
<organism evidence="31 32">
    <name type="scientific">Ictalurus punctatus</name>
    <name type="common">Channel catfish</name>
    <name type="synonym">Silurus punctatus</name>
    <dbReference type="NCBI Taxonomy" id="7998"/>
    <lineage>
        <taxon>Eukaryota</taxon>
        <taxon>Metazoa</taxon>
        <taxon>Chordata</taxon>
        <taxon>Craniata</taxon>
        <taxon>Vertebrata</taxon>
        <taxon>Euteleostomi</taxon>
        <taxon>Actinopterygii</taxon>
        <taxon>Neopterygii</taxon>
        <taxon>Teleostei</taxon>
        <taxon>Ostariophysi</taxon>
        <taxon>Siluriformes</taxon>
        <taxon>Ictaluridae</taxon>
        <taxon>Ictalurus</taxon>
    </lineage>
</organism>
<feature type="compositionally biased region" description="Basic and acidic residues" evidence="24">
    <location>
        <begin position="1726"/>
        <end position="1735"/>
    </location>
</feature>
<evidence type="ECO:0000256" key="10">
    <source>
        <dbReference type="ARBA" id="ARBA00022723"/>
    </source>
</evidence>
<reference evidence="32" key="2">
    <citation type="submission" date="2025-08" db="UniProtKB">
        <authorList>
            <consortium name="RefSeq"/>
        </authorList>
    </citation>
    <scope>IDENTIFICATION</scope>
    <source>
        <tissue evidence="32">Blood</tissue>
    </source>
</reference>
<dbReference type="GeneID" id="108270050"/>
<dbReference type="GO" id="GO:0005524">
    <property type="term" value="F:ATP binding"/>
    <property type="evidence" value="ECO:0007669"/>
    <property type="project" value="UniProtKB-UniRule"/>
</dbReference>
<dbReference type="GO" id="GO:0042641">
    <property type="term" value="C:actomyosin"/>
    <property type="evidence" value="ECO:0007669"/>
    <property type="project" value="TreeGrafter"/>
</dbReference>
<dbReference type="InterPro" id="IPR017441">
    <property type="entry name" value="Protein_kinase_ATP_BS"/>
</dbReference>
<dbReference type="InterPro" id="IPR050839">
    <property type="entry name" value="Rho-assoc_Ser/Thr_Kinase"/>
</dbReference>
<dbReference type="InterPro" id="IPR046349">
    <property type="entry name" value="C1-like_sf"/>
</dbReference>
<dbReference type="InterPro" id="IPR001849">
    <property type="entry name" value="PH_domain"/>
</dbReference>
<comment type="catalytic activity">
    <reaction evidence="18">
        <text>L-threonyl-[protein] + ATP = O-phospho-L-threonyl-[protein] + ADP + H(+)</text>
        <dbReference type="Rhea" id="RHEA:46608"/>
        <dbReference type="Rhea" id="RHEA-COMP:11060"/>
        <dbReference type="Rhea" id="RHEA-COMP:11605"/>
        <dbReference type="ChEBI" id="CHEBI:15378"/>
        <dbReference type="ChEBI" id="CHEBI:30013"/>
        <dbReference type="ChEBI" id="CHEBI:30616"/>
        <dbReference type="ChEBI" id="CHEBI:61977"/>
        <dbReference type="ChEBI" id="CHEBI:456216"/>
        <dbReference type="EC" id="2.7.11.1"/>
    </reaction>
</comment>
<proteinExistence type="inferred from homology"/>
<feature type="compositionally biased region" description="Low complexity" evidence="24">
    <location>
        <begin position="1665"/>
        <end position="1678"/>
    </location>
</feature>
<evidence type="ECO:0000256" key="23">
    <source>
        <dbReference type="SAM" id="Coils"/>
    </source>
</evidence>
<dbReference type="PROSITE" id="PS00479">
    <property type="entry name" value="ZF_DAG_PE_1"/>
    <property type="match status" value="1"/>
</dbReference>
<feature type="coiled-coil region" evidence="23">
    <location>
        <begin position="897"/>
        <end position="938"/>
    </location>
</feature>
<dbReference type="CDD" id="cd20864">
    <property type="entry name" value="C1_MRCKalpha"/>
    <property type="match status" value="1"/>
</dbReference>
<dbReference type="SUPFAM" id="SSF57889">
    <property type="entry name" value="Cysteine-rich domain"/>
    <property type="match status" value="1"/>
</dbReference>
<dbReference type="Pfam" id="PF00780">
    <property type="entry name" value="CNH"/>
    <property type="match status" value="1"/>
</dbReference>
<dbReference type="PROSITE" id="PS00107">
    <property type="entry name" value="PROTEIN_KINASE_ATP"/>
    <property type="match status" value="1"/>
</dbReference>
<evidence type="ECO:0000259" key="25">
    <source>
        <dbReference type="PROSITE" id="PS50003"/>
    </source>
</evidence>
<feature type="domain" description="Phorbol-ester/DAG-type" evidence="27">
    <location>
        <begin position="1049"/>
        <end position="1099"/>
    </location>
</feature>
<dbReference type="FunFam" id="2.30.29.30:FF:000032">
    <property type="entry name" value="Non-specific serine/threonine protein kinase"/>
    <property type="match status" value="1"/>
</dbReference>
<dbReference type="SMART" id="SM00233">
    <property type="entry name" value="PH"/>
    <property type="match status" value="1"/>
</dbReference>
<dbReference type="InterPro" id="IPR057529">
    <property type="entry name" value="MRCK/ROCK_PH"/>
</dbReference>
<evidence type="ECO:0000256" key="20">
    <source>
        <dbReference type="ARBA" id="ARBA00073692"/>
    </source>
</evidence>
<dbReference type="CTD" id="567912"/>
<dbReference type="Gene3D" id="2.30.29.30">
    <property type="entry name" value="Pleckstrin-homology domain (PH domain)/Phosphotyrosine-binding domain (PTB)"/>
    <property type="match status" value="1"/>
</dbReference>
<keyword evidence="17" id="KW-0966">Cell projection</keyword>
<feature type="compositionally biased region" description="Polar residues" evidence="24">
    <location>
        <begin position="1000"/>
        <end position="1013"/>
    </location>
</feature>
<feature type="coiled-coil region" evidence="23">
    <location>
        <begin position="712"/>
        <end position="817"/>
    </location>
</feature>
<keyword evidence="15 22" id="KW-0067">ATP-binding</keyword>
<dbReference type="PROSITE" id="PS50108">
    <property type="entry name" value="CRIB"/>
    <property type="match status" value="1"/>
</dbReference>
<gene>
    <name evidence="32" type="primary">cdc42bpaa</name>
</gene>
<dbReference type="InterPro" id="IPR014930">
    <property type="entry name" value="Myotonic_dystrophy_kinase_coil"/>
</dbReference>
<dbReference type="SUPFAM" id="SSF50729">
    <property type="entry name" value="PH domain-like"/>
    <property type="match status" value="1"/>
</dbReference>
<dbReference type="SUPFAM" id="SSF69322">
    <property type="entry name" value="Tricorn protease domain 2"/>
    <property type="match status" value="1"/>
</dbReference>
<keyword evidence="14" id="KW-0862">Zinc</keyword>
<dbReference type="GO" id="GO:0008270">
    <property type="term" value="F:zinc ion binding"/>
    <property type="evidence" value="ECO:0007669"/>
    <property type="project" value="UniProtKB-KW"/>
</dbReference>
<dbReference type="Gene3D" id="3.30.60.20">
    <property type="match status" value="1"/>
</dbReference>
<dbReference type="FunFam" id="3.30.200.20:FF:001055">
    <property type="entry name" value="Serine/threonine-protein kinase MRCK beta"/>
    <property type="match status" value="1"/>
</dbReference>
<evidence type="ECO:0000256" key="11">
    <source>
        <dbReference type="ARBA" id="ARBA00022741"/>
    </source>
</evidence>
<evidence type="ECO:0000256" key="22">
    <source>
        <dbReference type="PROSITE-ProRule" id="PRU10141"/>
    </source>
</evidence>
<sequence>MSGEVRLKKLEKLFLDGPVQSNGQCFSVESLLDVLICMYDECNNSPLRREKNIAEFLEWAKPFTSKVKQMRLHKEDFEILKVIGRGAFGEVAVVKVKNSDKVFAMKILNKWEMLKRAETACFREERDVLVNGDSQWITTLHYAFQDDNFLYLVMDYYVGGDLLTLLSKFEDRLPEDMARFYLAEMVLAIDSVHQLHYVHRDIKPDNILLDMNGHIRLADFGSCLKLMDDGTVQSSVAVGTPDYISPEILQAMEDGKGKYGPECDWWSLGVCMYEMLYGETPFYAESLVETYGKIMNHKERFQFPANITEVSENAKDLIRRLICSREHRLGQNGIQDFKQHPFFSGIDWDNIRNCDAPYIPEVSSPSDTSNFDVEDDCLKNTETMPPPSITAFSGHHLPFVGFTYTSQCSLSDRGCLRETAAPVQMDVCVQRSLEESLATEAYERRLRRLEQEKLELSRKLQESTKTVQALQYAGDAPVSANREFEIQGLKEEIETLKKQIADSGQLEQRLEQASATRKDVEESTKHICSLEKQIKSMKQEREAMQKELMESAEKLRAQGKELKEADSQRKLAMHEFSEMSERLTELRSHKQRLSRQLRDKEEEMDALNQKLEALRLDLRKAERTRKEMEAQAEESASEAQKEKKLRDRSEQYSRQLEEELAAVKQKQAGRSPAAGAPEQHQELTKLRGDLEKKTMFYEEELSRRDVQHANELKSLKKELRDADTQHLSLNKEIMMLKDKLEKTRRESQSEREEFETEYKQKYERERVLLMEENKKISSELDNLMILYKKLNSSQKQLDEEMRELTDKKESVAHWEAQITEIIQWVSDEKDARGYLQALASKMNEELEGLRNTSLGARSTDMPWKMRRLAKLDMSARLELQSALDSEIKAKQTIQDELNKVKAANMATECKLQDSEKRNQDLQTEIERLKRETEELRLSKGVKHQDSQNSFLAFLNAPTSAVEQFDRSPACGQASKGRHIDSIDNFSLSNTPSRDDDRKSQVVSHSRSPSTTSDLEPLEPIDYPHRGTQTPTMRSGGYSSSGFTTPKPKAHQFVVKSFTAPTKCNQCTSLMVGLIRQGCICEVCNFSCHVTCADKAPAVCPIPPDQTKGPLGIDTQKGIGTAYEGHVRVPKPAGVKKGWQKALAVVCDFKLFLYELAEGKVAQPSVVVSQVIDMRDEDFSVSSVLASDVIHANRKDIPCIFRVTASQLSASRSKKCSILILADSDQERNKWVGLLNELHRLLKKNKLKERSVYVPKEAYDSTLPLIKTTQSAAIIDHERIALGNEEGLYIIHVTKDEIIKVGDSKKVHLIDLIPSEQLLAVISGRNRHVRLFSMAALDDRDTDFYKLPETKGCQTLVSGTVKHGVRPCLCVAMKRQVICYELNKGKTRHRKLRELQVPAVVQWMALQGDKLCVGYQAGFLRYSLQGDGPPNSLLHPEDHTLAFIGQLGLDALCAVEISSKELLLCFSSIGVYVDCQGRRSRQQELMWPAVPTACCYNAPYLSVYSENAVDVFDVNSMEWIQTIPLKKVHPLNTDGSLNLLGMETVRLIYFKNKTAEGDELVVPETSDNSRKQMVRSMTSKRRFSFRVPEEERLQQRREMLRDPEMRNKLISNPTNFNHVVHMGPGDGIQILKDLPMNVRPQESRGVLGGSVSIPSISKARPEPGRSMSASSGLGTRSSSQNGSALRREFSSGSYGSNKQQAKTSPSEGSLSSGGGMDCAGDAPLSQFDREDSDSPRHSTASNSSNLSSPPSPSSPQKSKSLSLERSEHPGWES</sequence>
<dbReference type="Gene3D" id="1.20.5.340">
    <property type="match status" value="1"/>
</dbReference>
<keyword evidence="11 22" id="KW-0547">Nucleotide-binding</keyword>
<dbReference type="Pfam" id="PF00433">
    <property type="entry name" value="Pkinase_C"/>
    <property type="match status" value="1"/>
</dbReference>
<evidence type="ECO:0000256" key="8">
    <source>
        <dbReference type="ARBA" id="ARBA00022553"/>
    </source>
</evidence>
<keyword evidence="9" id="KW-0808">Transferase</keyword>
<reference evidence="31" key="1">
    <citation type="journal article" date="2016" name="Nat. Commun.">
        <title>The channel catfish genome sequence provides insights into the evolution of scale formation in teleosts.</title>
        <authorList>
            <person name="Liu Z."/>
            <person name="Liu S."/>
            <person name="Yao J."/>
            <person name="Bao L."/>
            <person name="Zhang J."/>
            <person name="Li Y."/>
            <person name="Jiang C."/>
            <person name="Sun L."/>
            <person name="Wang R."/>
            <person name="Zhang Y."/>
            <person name="Zhou T."/>
            <person name="Zeng Q."/>
            <person name="Fu Q."/>
            <person name="Gao S."/>
            <person name="Li N."/>
            <person name="Koren S."/>
            <person name="Jiang Y."/>
            <person name="Zimin A."/>
            <person name="Xu P."/>
            <person name="Phillippy A.M."/>
            <person name="Geng X."/>
            <person name="Song L."/>
            <person name="Sun F."/>
            <person name="Li C."/>
            <person name="Wang X."/>
            <person name="Chen A."/>
            <person name="Jin Y."/>
            <person name="Yuan Z."/>
            <person name="Yang Y."/>
            <person name="Tan S."/>
            <person name="Peatman E."/>
            <person name="Lu J."/>
            <person name="Qin Z."/>
            <person name="Dunham R."/>
            <person name="Li Z."/>
            <person name="Sonstegard T."/>
            <person name="Feng J."/>
            <person name="Danzmann R.G."/>
            <person name="Schroeder S."/>
            <person name="Scheffler B."/>
            <person name="Duke M.V."/>
            <person name="Ballard L."/>
            <person name="Kucuktas H."/>
            <person name="Kaltenboeck L."/>
            <person name="Liu H."/>
            <person name="Armbruster J."/>
            <person name="Xie Y."/>
            <person name="Kirby M.L."/>
            <person name="Tian Y."/>
            <person name="Flanagan M.E."/>
            <person name="Mu W."/>
            <person name="Waldbieser G.C."/>
        </authorList>
    </citation>
    <scope>NUCLEOTIDE SEQUENCE [LARGE SCALE GENOMIC DNA]</scope>
    <source>
        <strain evidence="31">SDA103</strain>
    </source>
</reference>
<evidence type="ECO:0000256" key="18">
    <source>
        <dbReference type="ARBA" id="ARBA00047899"/>
    </source>
</evidence>
<keyword evidence="10" id="KW-0479">Metal-binding</keyword>
<dbReference type="GO" id="GO:0004674">
    <property type="term" value="F:protein serine/threonine kinase activity"/>
    <property type="evidence" value="ECO:0007669"/>
    <property type="project" value="UniProtKB-KW"/>
</dbReference>
<dbReference type="PROSITE" id="PS00108">
    <property type="entry name" value="PROTEIN_KINASE_ST"/>
    <property type="match status" value="1"/>
</dbReference>
<feature type="compositionally biased region" description="Basic and acidic residues" evidence="24">
    <location>
        <begin position="1761"/>
        <end position="1772"/>
    </location>
</feature>
<dbReference type="InterPro" id="IPR000719">
    <property type="entry name" value="Prot_kinase_dom"/>
</dbReference>
<evidence type="ECO:0000256" key="6">
    <source>
        <dbReference type="ARBA" id="ARBA00022490"/>
    </source>
</evidence>
<evidence type="ECO:0000256" key="1">
    <source>
        <dbReference type="ARBA" id="ARBA00001946"/>
    </source>
</evidence>
<dbReference type="PROSITE" id="PS50011">
    <property type="entry name" value="PROTEIN_KINASE_DOM"/>
    <property type="match status" value="1"/>
</dbReference>
<keyword evidence="7" id="KW-0723">Serine/threonine-protein kinase</keyword>
<dbReference type="Pfam" id="PF25346">
    <property type="entry name" value="PH_MRCK"/>
    <property type="match status" value="1"/>
</dbReference>
<evidence type="ECO:0000256" key="9">
    <source>
        <dbReference type="ARBA" id="ARBA00022679"/>
    </source>
</evidence>
<feature type="domain" description="AGC-kinase C-terminal" evidence="30">
    <location>
        <begin position="344"/>
        <end position="414"/>
    </location>
</feature>
<dbReference type="Proteomes" id="UP000221080">
    <property type="component" value="Chromosome 9"/>
</dbReference>
<feature type="domain" description="PH" evidence="25">
    <location>
        <begin position="1119"/>
        <end position="1239"/>
    </location>
</feature>
<keyword evidence="12" id="KW-0863">Zinc-finger</keyword>
<dbReference type="Pfam" id="PF00130">
    <property type="entry name" value="C1_1"/>
    <property type="match status" value="1"/>
</dbReference>
<dbReference type="InterPro" id="IPR017892">
    <property type="entry name" value="Pkinase_C"/>
</dbReference>
<dbReference type="PANTHER" id="PTHR22988">
    <property type="entry name" value="MYOTONIC DYSTROPHY S/T KINASE-RELATED"/>
    <property type="match status" value="1"/>
</dbReference>
<dbReference type="PROSITE" id="PS50081">
    <property type="entry name" value="ZF_DAG_PE_2"/>
    <property type="match status" value="1"/>
</dbReference>
<evidence type="ECO:0000256" key="19">
    <source>
        <dbReference type="ARBA" id="ARBA00048679"/>
    </source>
</evidence>
<feature type="domain" description="Protein kinase" evidence="26">
    <location>
        <begin position="77"/>
        <end position="343"/>
    </location>
</feature>
<dbReference type="PROSITE" id="PS50003">
    <property type="entry name" value="PH_DOMAIN"/>
    <property type="match status" value="1"/>
</dbReference>
<keyword evidence="8" id="KW-0597">Phosphoprotein</keyword>
<evidence type="ECO:0000259" key="30">
    <source>
        <dbReference type="PROSITE" id="PS51285"/>
    </source>
</evidence>
<feature type="region of interest" description="Disordered" evidence="24">
    <location>
        <begin position="964"/>
        <end position="1042"/>
    </location>
</feature>
<keyword evidence="6" id="KW-0963">Cytoplasm</keyword>
<evidence type="ECO:0000259" key="29">
    <source>
        <dbReference type="PROSITE" id="PS50219"/>
    </source>
</evidence>
<name>A0A2D0RNR4_ICTPU</name>
<feature type="domain" description="CRIB" evidence="28">
    <location>
        <begin position="1609"/>
        <end position="1622"/>
    </location>
</feature>
<feature type="domain" description="CNH" evidence="29">
    <location>
        <begin position="1265"/>
        <end position="1537"/>
    </location>
</feature>
<dbReference type="InterPro" id="IPR000095">
    <property type="entry name" value="CRIB_dom"/>
</dbReference>
<dbReference type="SMART" id="SM00220">
    <property type="entry name" value="S_TKc"/>
    <property type="match status" value="1"/>
</dbReference>
<dbReference type="FunFam" id="1.20.5.340:FF:000010">
    <property type="entry name" value="Non-specific serine/threonine protein kinase"/>
    <property type="match status" value="1"/>
</dbReference>
<dbReference type="GO" id="GO:0030027">
    <property type="term" value="C:lamellipodium"/>
    <property type="evidence" value="ECO:0007669"/>
    <property type="project" value="UniProtKB-SubCell"/>
</dbReference>
<evidence type="ECO:0000256" key="4">
    <source>
        <dbReference type="ARBA" id="ARBA00005719"/>
    </source>
</evidence>
<dbReference type="SMART" id="SM00133">
    <property type="entry name" value="S_TK_X"/>
    <property type="match status" value="1"/>
</dbReference>
<dbReference type="CDD" id="cd00132">
    <property type="entry name" value="CRIB"/>
    <property type="match status" value="1"/>
</dbReference>
<feature type="binding site" evidence="22">
    <location>
        <position position="106"/>
    </location>
    <ligand>
        <name>ATP</name>
        <dbReference type="ChEBI" id="CHEBI:30616"/>
    </ligand>
</feature>
<dbReference type="Pfam" id="PF00069">
    <property type="entry name" value="Pkinase"/>
    <property type="match status" value="1"/>
</dbReference>
<comment type="subcellular location">
    <subcellularLocation>
        <location evidence="3">Cell projection</location>
        <location evidence="3">Lamellipodium</location>
    </subcellularLocation>
    <subcellularLocation>
        <location evidence="2">Cytoplasm</location>
    </subcellularLocation>
</comment>
<dbReference type="PANTHER" id="PTHR22988:SF31">
    <property type="entry name" value="SERINE_THREONINE-PROTEIN KINASE MRCK ALPHA"/>
    <property type="match status" value="1"/>
</dbReference>
<keyword evidence="13 32" id="KW-0418">Kinase</keyword>
<dbReference type="GO" id="GO:0005737">
    <property type="term" value="C:cytoplasm"/>
    <property type="evidence" value="ECO:0007669"/>
    <property type="project" value="UniProtKB-SubCell"/>
</dbReference>
<evidence type="ECO:0000256" key="14">
    <source>
        <dbReference type="ARBA" id="ARBA00022833"/>
    </source>
</evidence>
<feature type="compositionally biased region" description="Basic and acidic residues" evidence="24">
    <location>
        <begin position="639"/>
        <end position="657"/>
    </location>
</feature>
<feature type="compositionally biased region" description="Polar residues" evidence="24">
    <location>
        <begin position="1026"/>
        <end position="1042"/>
    </location>
</feature>
<evidence type="ECO:0000256" key="15">
    <source>
        <dbReference type="ARBA" id="ARBA00022840"/>
    </source>
</evidence>
<evidence type="ECO:0000256" key="5">
    <source>
        <dbReference type="ARBA" id="ARBA00012513"/>
    </source>
</evidence>
<evidence type="ECO:0000256" key="17">
    <source>
        <dbReference type="ARBA" id="ARBA00023273"/>
    </source>
</evidence>
<evidence type="ECO:0000259" key="26">
    <source>
        <dbReference type="PROSITE" id="PS50011"/>
    </source>
</evidence>
<dbReference type="InterPro" id="IPR031597">
    <property type="entry name" value="KELK"/>
</dbReference>
<dbReference type="Gene3D" id="1.10.510.10">
    <property type="entry name" value="Transferase(Phosphotransferase) domain 1"/>
    <property type="match status" value="1"/>
</dbReference>
<feature type="compositionally biased region" description="Low complexity" evidence="24">
    <location>
        <begin position="1740"/>
        <end position="1760"/>
    </location>
</feature>
<dbReference type="SMART" id="SM00285">
    <property type="entry name" value="PBD"/>
    <property type="match status" value="1"/>
</dbReference>
<evidence type="ECO:0000259" key="27">
    <source>
        <dbReference type="PROSITE" id="PS50081"/>
    </source>
</evidence>
<feature type="region of interest" description="Disordered" evidence="24">
    <location>
        <begin position="625"/>
        <end position="686"/>
    </location>
</feature>
<dbReference type="SMART" id="SM00109">
    <property type="entry name" value="C1"/>
    <property type="match status" value="1"/>
</dbReference>
<dbReference type="FunFam" id="3.30.60.20:FF:000005">
    <property type="entry name" value="Non-specific serine/threonine protein kinase"/>
    <property type="match status" value="1"/>
</dbReference>
<evidence type="ECO:0000259" key="28">
    <source>
        <dbReference type="PROSITE" id="PS50108"/>
    </source>
</evidence>
<protein>
    <recommendedName>
        <fullName evidence="20">Serine/threonine-protein kinase MRCK alpha</fullName>
        <ecNumber evidence="5">2.7.11.1</ecNumber>
    </recommendedName>
    <alternativeName>
        <fullName evidence="21">CDC42-binding protein kinase alpha</fullName>
    </alternativeName>
</protein>
<dbReference type="Pfam" id="PF15796">
    <property type="entry name" value="KELK"/>
    <property type="match status" value="1"/>
</dbReference>
<evidence type="ECO:0000256" key="24">
    <source>
        <dbReference type="SAM" id="MobiDB-lite"/>
    </source>
</evidence>
<evidence type="ECO:0000256" key="21">
    <source>
        <dbReference type="ARBA" id="ARBA00076683"/>
    </source>
</evidence>
<dbReference type="PROSITE" id="PS50219">
    <property type="entry name" value="CNH"/>
    <property type="match status" value="1"/>
</dbReference>
<evidence type="ECO:0000256" key="3">
    <source>
        <dbReference type="ARBA" id="ARBA00004510"/>
    </source>
</evidence>
<dbReference type="InterPro" id="IPR000961">
    <property type="entry name" value="AGC-kinase_C"/>
</dbReference>
<comment type="similarity">
    <text evidence="4">Belongs to the protein kinase superfamily. AGC Ser/Thr protein kinase family. DMPK subfamily.</text>
</comment>
<feature type="region of interest" description="Disordered" evidence="24">
    <location>
        <begin position="581"/>
        <end position="604"/>
    </location>
</feature>
<feature type="compositionally biased region" description="Polar residues" evidence="24">
    <location>
        <begin position="1689"/>
        <end position="1702"/>
    </location>
</feature>
<evidence type="ECO:0000313" key="32">
    <source>
        <dbReference type="RefSeq" id="XP_017331801.2"/>
    </source>
</evidence>
<dbReference type="InterPro" id="IPR011993">
    <property type="entry name" value="PH-like_dom_sf"/>
</dbReference>
<dbReference type="CDD" id="cd01243">
    <property type="entry name" value="PH_MRCK"/>
    <property type="match status" value="1"/>
</dbReference>
<feature type="region of interest" description="Disordered" evidence="24">
    <location>
        <begin position="1640"/>
        <end position="1772"/>
    </location>
</feature>
<dbReference type="SMART" id="SM00036">
    <property type="entry name" value="CNH"/>
    <property type="match status" value="1"/>
</dbReference>
<dbReference type="PROSITE" id="PS51285">
    <property type="entry name" value="AGC_KINASE_CTER"/>
    <property type="match status" value="1"/>
</dbReference>
<dbReference type="EC" id="2.7.11.1" evidence="5"/>
<comment type="cofactor">
    <cofactor evidence="1">
        <name>Mg(2+)</name>
        <dbReference type="ChEBI" id="CHEBI:18420"/>
    </cofactor>
</comment>
<dbReference type="InterPro" id="IPR002219">
    <property type="entry name" value="PKC_DAG/PE"/>
</dbReference>
<evidence type="ECO:0000256" key="2">
    <source>
        <dbReference type="ARBA" id="ARBA00004496"/>
    </source>
</evidence>
<keyword evidence="31" id="KW-1185">Reference proteome</keyword>
<evidence type="ECO:0000313" key="31">
    <source>
        <dbReference type="Proteomes" id="UP000221080"/>
    </source>
</evidence>
<dbReference type="GO" id="GO:0031032">
    <property type="term" value="P:actomyosin structure organization"/>
    <property type="evidence" value="ECO:0007669"/>
    <property type="project" value="TreeGrafter"/>
</dbReference>
<evidence type="ECO:0000256" key="12">
    <source>
        <dbReference type="ARBA" id="ARBA00022771"/>
    </source>
</evidence>
<keyword evidence="16 23" id="KW-0175">Coiled coil</keyword>
<comment type="catalytic activity">
    <reaction evidence="19">
        <text>L-seryl-[protein] + ATP = O-phospho-L-seryl-[protein] + ADP + H(+)</text>
        <dbReference type="Rhea" id="RHEA:17989"/>
        <dbReference type="Rhea" id="RHEA-COMP:9863"/>
        <dbReference type="Rhea" id="RHEA-COMP:11604"/>
        <dbReference type="ChEBI" id="CHEBI:15378"/>
        <dbReference type="ChEBI" id="CHEBI:29999"/>
        <dbReference type="ChEBI" id="CHEBI:30616"/>
        <dbReference type="ChEBI" id="CHEBI:83421"/>
        <dbReference type="ChEBI" id="CHEBI:456216"/>
        <dbReference type="EC" id="2.7.11.1"/>
    </reaction>
</comment>
<dbReference type="FunFam" id="1.10.510.10:FF:000014">
    <property type="entry name" value="Non-specific serine/threonine protein kinase"/>
    <property type="match status" value="1"/>
</dbReference>
<dbReference type="GO" id="GO:0106310">
    <property type="term" value="F:protein serine kinase activity"/>
    <property type="evidence" value="ECO:0007669"/>
    <property type="project" value="RHEA"/>
</dbReference>
<dbReference type="Gene3D" id="3.30.200.20">
    <property type="entry name" value="Phosphorylase Kinase, domain 1"/>
    <property type="match status" value="1"/>
</dbReference>